<accession>A0A6V7NPV7</accession>
<gene>
    <name evidence="1" type="ORF">CB5_LOCUS3585</name>
</gene>
<reference evidence="1" key="1">
    <citation type="submission" date="2020-07" db="EMBL/GenBank/DDBJ databases">
        <authorList>
            <person name="Lin J."/>
        </authorList>
    </citation>
    <scope>NUCLEOTIDE SEQUENCE</scope>
</reference>
<sequence length="193" mass="21477">METQTLPSTSFTNCSTSTSTLPSTSFTNCLTSTPTLREYQLHQRLDLNADAVEYQLHQLLDLNSDAAEYQLHQLLNLNSDAAEYQLYQLLDLYPKLPSTSFTNHSTSVLLSPAITWHFINRAFYAHRATHAVINLYYAGSPSANKIRPLIGILTPLLTAIAPSSLIPEWCTFPFAVVASSSTKEMAILLLLLR</sequence>
<proteinExistence type="predicted"/>
<dbReference type="EMBL" id="LR862140">
    <property type="protein sequence ID" value="CAD1820374.1"/>
    <property type="molecule type" value="Genomic_DNA"/>
</dbReference>
<protein>
    <submittedName>
        <fullName evidence="1">Uncharacterized protein</fullName>
    </submittedName>
</protein>
<organism evidence="1">
    <name type="scientific">Ananas comosus var. bracteatus</name>
    <name type="common">red pineapple</name>
    <dbReference type="NCBI Taxonomy" id="296719"/>
    <lineage>
        <taxon>Eukaryota</taxon>
        <taxon>Viridiplantae</taxon>
        <taxon>Streptophyta</taxon>
        <taxon>Embryophyta</taxon>
        <taxon>Tracheophyta</taxon>
        <taxon>Spermatophyta</taxon>
        <taxon>Magnoliopsida</taxon>
        <taxon>Liliopsida</taxon>
        <taxon>Poales</taxon>
        <taxon>Bromeliaceae</taxon>
        <taxon>Bromelioideae</taxon>
        <taxon>Ananas</taxon>
    </lineage>
</organism>
<evidence type="ECO:0000313" key="1">
    <source>
        <dbReference type="EMBL" id="CAD1820374.1"/>
    </source>
</evidence>
<dbReference type="AlphaFoldDB" id="A0A6V7NPV7"/>
<name>A0A6V7NPV7_ANACO</name>